<dbReference type="PANTHER" id="PTHR46268">
    <property type="entry name" value="STRESS RESPONSE PROTEIN NHAX"/>
    <property type="match status" value="1"/>
</dbReference>
<dbReference type="Pfam" id="PF00582">
    <property type="entry name" value="Usp"/>
    <property type="match status" value="2"/>
</dbReference>
<feature type="domain" description="UspA" evidence="2">
    <location>
        <begin position="156"/>
        <end position="298"/>
    </location>
</feature>
<reference evidence="3 4" key="1">
    <citation type="submission" date="2024-03" db="EMBL/GenBank/DDBJ databases">
        <title>Natural products discovery in diverse microorganisms through a two-stage MS feature dereplication strategy.</title>
        <authorList>
            <person name="Zhang R."/>
        </authorList>
    </citation>
    <scope>NUCLEOTIDE SEQUENCE [LARGE SCALE GENOMIC DNA]</scope>
    <source>
        <strain evidence="3 4">18930</strain>
    </source>
</reference>
<evidence type="ECO:0000259" key="2">
    <source>
        <dbReference type="Pfam" id="PF00582"/>
    </source>
</evidence>
<dbReference type="PRINTS" id="PR01438">
    <property type="entry name" value="UNVRSLSTRESS"/>
</dbReference>
<dbReference type="InterPro" id="IPR006015">
    <property type="entry name" value="Universal_stress_UspA"/>
</dbReference>
<dbReference type="EMBL" id="CP147846">
    <property type="protein sequence ID" value="WXG67554.1"/>
    <property type="molecule type" value="Genomic_DNA"/>
</dbReference>
<sequence>MGIGISAMVGWVPDDSGRDALALVARLAASGDVAVQACTVLPQSWPFPSMARVDAEYQRWLAERGVAAVEAAESAISELGLTPADPAAFYTSNTAESAGLNEAAKQYHADIVVLGSTTGTPGRFAPGSTTDSLLHSCAVPLALAPIGTRDSVKSLDRISCAYVGTAQSEDALRTASTLADAWSLPLRLIAFAPRASTTFPPLGGYGAEDVVSAQWKEQADALLGQARAALESSRPGLVVETATVAGNGWEASVDAAAFTDTDLLVVGSSRLGPLARVFLGSSASKIIRYARVPMLVVPRGSSLRAGTTTEDQ</sequence>
<evidence type="ECO:0000313" key="4">
    <source>
        <dbReference type="Proteomes" id="UP001432000"/>
    </source>
</evidence>
<dbReference type="InterPro" id="IPR006016">
    <property type="entry name" value="UspA"/>
</dbReference>
<feature type="domain" description="UspA" evidence="2">
    <location>
        <begin position="15"/>
        <end position="143"/>
    </location>
</feature>
<evidence type="ECO:0000256" key="1">
    <source>
        <dbReference type="ARBA" id="ARBA00008791"/>
    </source>
</evidence>
<dbReference type="Proteomes" id="UP001432000">
    <property type="component" value="Chromosome"/>
</dbReference>
<accession>A0ABZ2PEP8</accession>
<dbReference type="SUPFAM" id="SSF52402">
    <property type="entry name" value="Adenine nucleotide alpha hydrolases-like"/>
    <property type="match status" value="2"/>
</dbReference>
<evidence type="ECO:0000313" key="3">
    <source>
        <dbReference type="EMBL" id="WXG67554.1"/>
    </source>
</evidence>
<dbReference type="CDD" id="cd00293">
    <property type="entry name" value="USP-like"/>
    <property type="match status" value="1"/>
</dbReference>
<keyword evidence="4" id="KW-1185">Reference proteome</keyword>
<dbReference type="PANTHER" id="PTHR46268:SF6">
    <property type="entry name" value="UNIVERSAL STRESS PROTEIN UP12"/>
    <property type="match status" value="1"/>
</dbReference>
<dbReference type="RefSeq" id="WP_338887178.1">
    <property type="nucleotide sequence ID" value="NZ_CP147846.1"/>
</dbReference>
<organism evidence="3 4">
    <name type="scientific">Rhodococcus sovatensis</name>
    <dbReference type="NCBI Taxonomy" id="1805840"/>
    <lineage>
        <taxon>Bacteria</taxon>
        <taxon>Bacillati</taxon>
        <taxon>Actinomycetota</taxon>
        <taxon>Actinomycetes</taxon>
        <taxon>Mycobacteriales</taxon>
        <taxon>Nocardiaceae</taxon>
        <taxon>Rhodococcus</taxon>
    </lineage>
</organism>
<gene>
    <name evidence="3" type="ORF">WDS16_20265</name>
</gene>
<proteinExistence type="inferred from homology"/>
<comment type="similarity">
    <text evidence="1">Belongs to the universal stress protein A family.</text>
</comment>
<name>A0ABZ2PEP8_9NOCA</name>
<dbReference type="Gene3D" id="3.40.50.12370">
    <property type="match status" value="1"/>
</dbReference>
<protein>
    <submittedName>
        <fullName evidence="3">Universal stress protein</fullName>
    </submittedName>
</protein>